<protein>
    <submittedName>
        <fullName evidence="1">Uncharacterized protein</fullName>
    </submittedName>
</protein>
<name>A0ABS1API4_BURVI</name>
<dbReference type="RefSeq" id="WP_200090923.1">
    <property type="nucleotide sequence ID" value="NZ_JADVKH010000004.1"/>
</dbReference>
<accession>A0ABS1API4</accession>
<gene>
    <name evidence="1" type="ORF">I5589_03020</name>
</gene>
<proteinExistence type="predicted"/>
<evidence type="ECO:0000313" key="1">
    <source>
        <dbReference type="EMBL" id="MBJ9686046.1"/>
    </source>
</evidence>
<evidence type="ECO:0000313" key="2">
    <source>
        <dbReference type="Proteomes" id="UP000808215"/>
    </source>
</evidence>
<organism evidence="1 2">
    <name type="scientific">Burkholderia vietnamiensis</name>
    <dbReference type="NCBI Taxonomy" id="60552"/>
    <lineage>
        <taxon>Bacteria</taxon>
        <taxon>Pseudomonadati</taxon>
        <taxon>Pseudomonadota</taxon>
        <taxon>Betaproteobacteria</taxon>
        <taxon>Burkholderiales</taxon>
        <taxon>Burkholderiaceae</taxon>
        <taxon>Burkholderia</taxon>
        <taxon>Burkholderia cepacia complex</taxon>
    </lineage>
</organism>
<reference evidence="1 2" key="1">
    <citation type="submission" date="2020-11" db="EMBL/GenBank/DDBJ databases">
        <title>Enhanced detection system for hospital associated transmission using whole genome sequencing surveillance.</title>
        <authorList>
            <person name="Harrison L.H."/>
            <person name="Van Tyne D."/>
            <person name="Marsh J.W."/>
            <person name="Griffith M.P."/>
            <person name="Snyder D.J."/>
            <person name="Cooper V.S."/>
            <person name="Mustapha M."/>
        </authorList>
    </citation>
    <scope>NUCLEOTIDE SEQUENCE [LARGE SCALE GENOMIC DNA]</scope>
    <source>
        <strain evidence="1 2">BC00020</strain>
    </source>
</reference>
<keyword evidence="2" id="KW-1185">Reference proteome</keyword>
<sequence>MAMSDDLKFKLIVTAVGAALVYVAARKVGNGLSSAGQGALDTLSSWATDAGSAVSSAVSSVESAAGEGVRFVANLPDMTWQNMQAYAGQRLQNDLTKQPSTMPFQQSAWDGVPMGL</sequence>
<comment type="caution">
    <text evidence="1">The sequence shown here is derived from an EMBL/GenBank/DDBJ whole genome shotgun (WGS) entry which is preliminary data.</text>
</comment>
<dbReference type="Proteomes" id="UP000808215">
    <property type="component" value="Unassembled WGS sequence"/>
</dbReference>
<dbReference type="EMBL" id="JADVKH010000004">
    <property type="protein sequence ID" value="MBJ9686046.1"/>
    <property type="molecule type" value="Genomic_DNA"/>
</dbReference>